<dbReference type="Proteomes" id="UP000244406">
    <property type="component" value="Unassembled WGS sequence"/>
</dbReference>
<dbReference type="AlphaFoldDB" id="A0A2V1ADW2"/>
<dbReference type="Gene3D" id="2.60.40.1390">
    <property type="entry name" value="NDT80 DNA-binding domain"/>
    <property type="match status" value="1"/>
</dbReference>
<feature type="compositionally biased region" description="Low complexity" evidence="3">
    <location>
        <begin position="215"/>
        <end position="230"/>
    </location>
</feature>
<reference evidence="5 6" key="1">
    <citation type="submission" date="2017-12" db="EMBL/GenBank/DDBJ databases">
        <title>Genome Sequence of the Amphotericin B-resistant Candida duobushaemulonii strain, B09383.</title>
        <authorList>
            <person name="Chow N.A."/>
            <person name="Gade L."/>
            <person name="Batra D."/>
            <person name="Rowe L.A."/>
            <person name="Loparev V.N."/>
            <person name="Litvintseva A.P."/>
        </authorList>
    </citation>
    <scope>NUCLEOTIDE SEQUENCE [LARGE SCALE GENOMIC DNA]</scope>
    <source>
        <strain evidence="5 6">B09383</strain>
    </source>
</reference>
<evidence type="ECO:0000256" key="3">
    <source>
        <dbReference type="SAM" id="MobiDB-lite"/>
    </source>
</evidence>
<dbReference type="SUPFAM" id="SSF49417">
    <property type="entry name" value="p53-like transcription factors"/>
    <property type="match status" value="1"/>
</dbReference>
<dbReference type="InterPro" id="IPR008967">
    <property type="entry name" value="p53-like_TF_DNA-bd_sf"/>
</dbReference>
<organism evidence="5 6">
    <name type="scientific">Candidozyma duobushaemuli</name>
    <dbReference type="NCBI Taxonomy" id="1231522"/>
    <lineage>
        <taxon>Eukaryota</taxon>
        <taxon>Fungi</taxon>
        <taxon>Dikarya</taxon>
        <taxon>Ascomycota</taxon>
        <taxon>Saccharomycotina</taxon>
        <taxon>Pichiomycetes</taxon>
        <taxon>Metschnikowiaceae</taxon>
        <taxon>Candidozyma</taxon>
    </lineage>
</organism>
<dbReference type="GO" id="GO:0045944">
    <property type="term" value="P:positive regulation of transcription by RNA polymerase II"/>
    <property type="evidence" value="ECO:0007669"/>
    <property type="project" value="TreeGrafter"/>
</dbReference>
<dbReference type="RefSeq" id="XP_025336862.1">
    <property type="nucleotide sequence ID" value="XM_025482244.1"/>
</dbReference>
<feature type="region of interest" description="Disordered" evidence="3">
    <location>
        <begin position="101"/>
        <end position="141"/>
    </location>
</feature>
<dbReference type="GeneID" id="37003781"/>
<feature type="domain" description="NDT80" evidence="4">
    <location>
        <begin position="236"/>
        <end position="530"/>
    </location>
</feature>
<feature type="compositionally biased region" description="Low complexity" evidence="3">
    <location>
        <begin position="180"/>
        <end position="189"/>
    </location>
</feature>
<comment type="caution">
    <text evidence="5">The sequence shown here is derived from an EMBL/GenBank/DDBJ whole genome shotgun (WGS) entry which is preliminary data.</text>
</comment>
<dbReference type="InterPro" id="IPR037141">
    <property type="entry name" value="NDT80_DNA-bd_dom_sf"/>
</dbReference>
<evidence type="ECO:0000313" key="6">
    <source>
        <dbReference type="Proteomes" id="UP000244406"/>
    </source>
</evidence>
<evidence type="ECO:0000259" key="4">
    <source>
        <dbReference type="PROSITE" id="PS51517"/>
    </source>
</evidence>
<feature type="compositionally biased region" description="Polar residues" evidence="3">
    <location>
        <begin position="102"/>
        <end position="119"/>
    </location>
</feature>
<feature type="compositionally biased region" description="Basic and acidic residues" evidence="3">
    <location>
        <begin position="526"/>
        <end position="545"/>
    </location>
</feature>
<dbReference type="EMBL" id="PKFP01000004">
    <property type="protein sequence ID" value="PVH15922.1"/>
    <property type="molecule type" value="Genomic_DNA"/>
</dbReference>
<feature type="compositionally biased region" description="Polar residues" evidence="3">
    <location>
        <begin position="204"/>
        <end position="214"/>
    </location>
</feature>
<dbReference type="PANTHER" id="PTHR35144:SF2">
    <property type="entry name" value="MEIOSIS-SPECIFIC TRANSCRIPTION FACTOR NDT80"/>
    <property type="match status" value="1"/>
</dbReference>
<accession>A0A2V1ADW2</accession>
<protein>
    <recommendedName>
        <fullName evidence="4">NDT80 domain-containing protein</fullName>
    </recommendedName>
</protein>
<feature type="region of interest" description="Disordered" evidence="3">
    <location>
        <begin position="518"/>
        <end position="545"/>
    </location>
</feature>
<evidence type="ECO:0000256" key="1">
    <source>
        <dbReference type="ARBA" id="ARBA00023125"/>
    </source>
</evidence>
<feature type="region of interest" description="Disordered" evidence="3">
    <location>
        <begin position="180"/>
        <end position="263"/>
    </location>
</feature>
<sequence>MGLSTEDHLQDDVPFDDDEGLPQNIPSYPSSDIHALDSQNSSVLNQHHPSSSEFSSSRAPHNAKYPPQLQRRLPRAFPSATVSNHPGSTHEIMAQHDDNLHSPLTQEQPHPNHDSSSAGQDYPPQQIPLHGLSMPSLQSKPASIPHIQAPLQYQFAGQMPQPSIQSQPQLINIPHMPQQYPQMPQYTQHLPQSLPPQPAHQPPQILSSSMPITTQSPQMSSHHQQHYSPPLQGMHEPPYSNSSYAAQKRHSEDDISDGNKQRVAPRRADLFRVGPPFSGTAEHSPIFRGDTHERLVPHIEARIDRGFELAGSGNWIGYKRNYFTMVVAFDLGIDFSTFSNTTFYTSRHSDVGPEDVPINYFALNIEAKCSDSDAQVSLVQHTPKRDKGPQNAPPIFPAVPGRLPDHETVKESCNKRNDTKLESMNKIFNFDRDDFYSHQRHNQNTNHSVLSTYPENKIARVARFERIQFTKSIRTKVTTMQHKYFTLHAELVGVLDSGLEEEEEHVVLASSRTPGLLVRGRSPSKYHTEKTSGYRGRSDSENYSM</sequence>
<feature type="DNA-binding region" description="NDT80" evidence="2">
    <location>
        <begin position="236"/>
        <end position="530"/>
    </location>
</feature>
<feature type="region of interest" description="Disordered" evidence="3">
    <location>
        <begin position="1"/>
        <end position="67"/>
    </location>
</feature>
<dbReference type="InterPro" id="IPR052605">
    <property type="entry name" value="Fungal_trans_regulator"/>
</dbReference>
<proteinExistence type="predicted"/>
<feature type="region of interest" description="Disordered" evidence="3">
    <location>
        <begin position="382"/>
        <end position="403"/>
    </location>
</feature>
<dbReference type="Pfam" id="PF05224">
    <property type="entry name" value="NDT80_PhoG"/>
    <property type="match status" value="1"/>
</dbReference>
<name>A0A2V1ADW2_9ASCO</name>
<evidence type="ECO:0000313" key="5">
    <source>
        <dbReference type="EMBL" id="PVH15922.1"/>
    </source>
</evidence>
<dbReference type="PANTHER" id="PTHR35144">
    <property type="entry name" value="MEIOSIS-SPECIFIC TRANSCRIPTION FACTOR NDT80"/>
    <property type="match status" value="1"/>
</dbReference>
<keyword evidence="6" id="KW-1185">Reference proteome</keyword>
<dbReference type="GO" id="GO:0003700">
    <property type="term" value="F:DNA-binding transcription factor activity"/>
    <property type="evidence" value="ECO:0007669"/>
    <property type="project" value="UniProtKB-UniRule"/>
</dbReference>
<dbReference type="GO" id="GO:0000228">
    <property type="term" value="C:nuclear chromosome"/>
    <property type="evidence" value="ECO:0007669"/>
    <property type="project" value="TreeGrafter"/>
</dbReference>
<dbReference type="VEuPathDB" id="FungiDB:CXQ87_003781"/>
<dbReference type="GO" id="GO:0051321">
    <property type="term" value="P:meiotic cell cycle"/>
    <property type="evidence" value="ECO:0007669"/>
    <property type="project" value="TreeGrafter"/>
</dbReference>
<feature type="compositionally biased region" description="Basic and acidic residues" evidence="3">
    <location>
        <begin position="1"/>
        <end position="11"/>
    </location>
</feature>
<dbReference type="GO" id="GO:0003677">
    <property type="term" value="F:DNA binding"/>
    <property type="evidence" value="ECO:0007669"/>
    <property type="project" value="UniProtKB-KW"/>
</dbReference>
<keyword evidence="1 2" id="KW-0238">DNA-binding</keyword>
<feature type="compositionally biased region" description="Basic and acidic residues" evidence="3">
    <location>
        <begin position="249"/>
        <end position="263"/>
    </location>
</feature>
<dbReference type="InterPro" id="IPR024061">
    <property type="entry name" value="NDT80_DNA-bd_dom"/>
</dbReference>
<dbReference type="PROSITE" id="PS51517">
    <property type="entry name" value="NDT80"/>
    <property type="match status" value="1"/>
</dbReference>
<feature type="compositionally biased region" description="Polar residues" evidence="3">
    <location>
        <begin position="37"/>
        <end position="49"/>
    </location>
</feature>
<gene>
    <name evidence="5" type="ORF">CXQ87_003781</name>
</gene>
<evidence type="ECO:0000256" key="2">
    <source>
        <dbReference type="PROSITE-ProRule" id="PRU00850"/>
    </source>
</evidence>